<dbReference type="SUPFAM" id="SSF53649">
    <property type="entry name" value="Alkaline phosphatase-like"/>
    <property type="match status" value="1"/>
</dbReference>
<dbReference type="PANTHER" id="PTHR43737">
    <property type="entry name" value="BLL7424 PROTEIN"/>
    <property type="match status" value="1"/>
</dbReference>
<proteinExistence type="predicted"/>
<evidence type="ECO:0000313" key="1">
    <source>
        <dbReference type="EMBL" id="QDT36640.1"/>
    </source>
</evidence>
<dbReference type="Pfam" id="PF07394">
    <property type="entry name" value="DUF1501"/>
    <property type="match status" value="1"/>
</dbReference>
<dbReference type="Gene3D" id="3.40.720.10">
    <property type="entry name" value="Alkaline Phosphatase, subunit A"/>
    <property type="match status" value="1"/>
</dbReference>
<organism evidence="1 2">
    <name type="scientific">Stratiformator vulcanicus</name>
    <dbReference type="NCBI Taxonomy" id="2527980"/>
    <lineage>
        <taxon>Bacteria</taxon>
        <taxon>Pseudomonadati</taxon>
        <taxon>Planctomycetota</taxon>
        <taxon>Planctomycetia</taxon>
        <taxon>Planctomycetales</taxon>
        <taxon>Planctomycetaceae</taxon>
        <taxon>Stratiformator</taxon>
    </lineage>
</organism>
<dbReference type="InterPro" id="IPR010869">
    <property type="entry name" value="DUF1501"/>
</dbReference>
<keyword evidence="2" id="KW-1185">Reference proteome</keyword>
<evidence type="ECO:0000313" key="2">
    <source>
        <dbReference type="Proteomes" id="UP000317318"/>
    </source>
</evidence>
<sequence length="502" mass="55303">MNMPLDNVPLDNVPLDNVPLDNVLSRRGLLGNAFTGLAGIGLAHLLAGDTHGSDNTSREPVGIENWQPGKGMTHFPAKAKRVLQIFCPGGASHMDLWEHKPELEKRDGEPLPGEPLVSFQGKNGPLMKSPWPFQPAGESGKMISSNLPHMAKHVDDIAFVHSMTSESNTHGPGCVFMNTGYAMEGYPSAGSWVSYALGSENENLPAYVAIPDIRGEPPNGKANWSNGFLPAQHQAIMLSAKQPIRNLARPKSISEKEDLATRNFLNRLNRRHADLRPGETELDARISAYQLAARMQLSAPEVADFASESAETQRLYGIDDPNQLKAAYAKNCLLARRLLERDVRYVNLYCASRASGVDGLLNWDAHATLKPDYDRHCPIFDQPTAALLTDLKRSGLLEDTLVLWTTEFGRMPTRQEGTKGRDHNPDGFTCWMMGAGVRGGTSHGATDAFGRRAEQDPATVWDFYATALHLLGFEHTKLTWYNNGLDRRLTNVHGQILRTILS</sequence>
<gene>
    <name evidence="1" type="ORF">Pan189_10010</name>
</gene>
<protein>
    <recommendedName>
        <fullName evidence="3">Sulfatase</fullName>
    </recommendedName>
</protein>
<name>A0A517QYM2_9PLAN</name>
<evidence type="ECO:0008006" key="3">
    <source>
        <dbReference type="Google" id="ProtNLM"/>
    </source>
</evidence>
<dbReference type="InterPro" id="IPR017850">
    <property type="entry name" value="Alkaline_phosphatase_core_sf"/>
</dbReference>
<accession>A0A517QYM2</accession>
<dbReference type="AlphaFoldDB" id="A0A517QYM2"/>
<dbReference type="Proteomes" id="UP000317318">
    <property type="component" value="Chromosome"/>
</dbReference>
<dbReference type="PANTHER" id="PTHR43737:SF1">
    <property type="entry name" value="DUF1501 DOMAIN-CONTAINING PROTEIN"/>
    <property type="match status" value="1"/>
</dbReference>
<dbReference type="EMBL" id="CP036268">
    <property type="protein sequence ID" value="QDT36640.1"/>
    <property type="molecule type" value="Genomic_DNA"/>
</dbReference>
<dbReference type="KEGG" id="svp:Pan189_10010"/>
<reference evidence="1 2" key="1">
    <citation type="submission" date="2019-02" db="EMBL/GenBank/DDBJ databases">
        <title>Deep-cultivation of Planctomycetes and their phenomic and genomic characterization uncovers novel biology.</title>
        <authorList>
            <person name="Wiegand S."/>
            <person name="Jogler M."/>
            <person name="Boedeker C."/>
            <person name="Pinto D."/>
            <person name="Vollmers J."/>
            <person name="Rivas-Marin E."/>
            <person name="Kohn T."/>
            <person name="Peeters S.H."/>
            <person name="Heuer A."/>
            <person name="Rast P."/>
            <person name="Oberbeckmann S."/>
            <person name="Bunk B."/>
            <person name="Jeske O."/>
            <person name="Meyerdierks A."/>
            <person name="Storesund J.E."/>
            <person name="Kallscheuer N."/>
            <person name="Luecker S."/>
            <person name="Lage O.M."/>
            <person name="Pohl T."/>
            <person name="Merkel B.J."/>
            <person name="Hornburger P."/>
            <person name="Mueller R.-W."/>
            <person name="Bruemmer F."/>
            <person name="Labrenz M."/>
            <person name="Spormann A.M."/>
            <person name="Op den Camp H."/>
            <person name="Overmann J."/>
            <person name="Amann R."/>
            <person name="Jetten M.S.M."/>
            <person name="Mascher T."/>
            <person name="Medema M.H."/>
            <person name="Devos D.P."/>
            <person name="Kaster A.-K."/>
            <person name="Ovreas L."/>
            <person name="Rohde M."/>
            <person name="Galperin M.Y."/>
            <person name="Jogler C."/>
        </authorList>
    </citation>
    <scope>NUCLEOTIDE SEQUENCE [LARGE SCALE GENOMIC DNA]</scope>
    <source>
        <strain evidence="1 2">Pan189</strain>
    </source>
</reference>